<feature type="domain" description="RING-type" evidence="10">
    <location>
        <begin position="232"/>
        <end position="273"/>
    </location>
</feature>
<evidence type="ECO:0000256" key="7">
    <source>
        <dbReference type="ARBA" id="ARBA00022833"/>
    </source>
</evidence>
<comment type="catalytic activity">
    <reaction evidence="1">
        <text>S-ubiquitinyl-[E2 ubiquitin-conjugating enzyme]-L-cysteine + [acceptor protein]-L-lysine = [E2 ubiquitin-conjugating enzyme]-L-cysteine + N(6)-ubiquitinyl-[acceptor protein]-L-lysine.</text>
        <dbReference type="EC" id="2.3.2.27"/>
    </reaction>
</comment>
<dbReference type="Pfam" id="PF14369">
    <property type="entry name" value="Zn_ribbon_19"/>
    <property type="match status" value="1"/>
</dbReference>
<evidence type="ECO:0000259" key="10">
    <source>
        <dbReference type="PROSITE" id="PS50089"/>
    </source>
</evidence>
<dbReference type="InterPro" id="IPR013083">
    <property type="entry name" value="Znf_RING/FYVE/PHD"/>
</dbReference>
<dbReference type="InterPro" id="IPR039525">
    <property type="entry name" value="RNF126-like_zinc-ribbon"/>
</dbReference>
<dbReference type="PANTHER" id="PTHR15710:SF169">
    <property type="entry name" value="RING-TYPE E3 UBIQUITIN TRANSFERASE"/>
    <property type="match status" value="1"/>
</dbReference>
<evidence type="ECO:0000256" key="2">
    <source>
        <dbReference type="ARBA" id="ARBA00012483"/>
    </source>
</evidence>
<protein>
    <recommendedName>
        <fullName evidence="2">RING-type E3 ubiquitin transferase</fullName>
        <ecNumber evidence="2">2.3.2.27</ecNumber>
    </recommendedName>
</protein>
<keyword evidence="6" id="KW-0833">Ubl conjugation pathway</keyword>
<evidence type="ECO:0000256" key="8">
    <source>
        <dbReference type="PROSITE-ProRule" id="PRU00175"/>
    </source>
</evidence>
<evidence type="ECO:0000256" key="6">
    <source>
        <dbReference type="ARBA" id="ARBA00022786"/>
    </source>
</evidence>
<evidence type="ECO:0000256" key="5">
    <source>
        <dbReference type="ARBA" id="ARBA00022771"/>
    </source>
</evidence>
<dbReference type="PANTHER" id="PTHR15710">
    <property type="entry name" value="E3 UBIQUITIN-PROTEIN LIGASE PRAJA"/>
    <property type="match status" value="1"/>
</dbReference>
<name>A0AAD7M571_QUISA</name>
<comment type="caution">
    <text evidence="11">The sequence shown here is derived from an EMBL/GenBank/DDBJ whole genome shotgun (WGS) entry which is preliminary data.</text>
</comment>
<dbReference type="KEGG" id="qsa:O6P43_008403"/>
<dbReference type="AlphaFoldDB" id="A0AAD7M571"/>
<keyword evidence="5 8" id="KW-0863">Zinc-finger</keyword>
<dbReference type="EMBL" id="JARAOO010000004">
    <property type="protein sequence ID" value="KAJ7970179.1"/>
    <property type="molecule type" value="Genomic_DNA"/>
</dbReference>
<feature type="compositionally biased region" description="Gly residues" evidence="9">
    <location>
        <begin position="311"/>
        <end position="324"/>
    </location>
</feature>
<proteinExistence type="predicted"/>
<evidence type="ECO:0000313" key="11">
    <source>
        <dbReference type="EMBL" id="KAJ7970179.1"/>
    </source>
</evidence>
<keyword evidence="3" id="KW-0808">Transferase</keyword>
<keyword evidence="12" id="KW-1185">Reference proteome</keyword>
<evidence type="ECO:0000256" key="9">
    <source>
        <dbReference type="SAM" id="MobiDB-lite"/>
    </source>
</evidence>
<dbReference type="Gene3D" id="3.30.40.10">
    <property type="entry name" value="Zinc/RING finger domain, C3HC4 (zinc finger)"/>
    <property type="match status" value="1"/>
</dbReference>
<evidence type="ECO:0000256" key="4">
    <source>
        <dbReference type="ARBA" id="ARBA00022723"/>
    </source>
</evidence>
<dbReference type="SMART" id="SM00184">
    <property type="entry name" value="RING"/>
    <property type="match status" value="1"/>
</dbReference>
<evidence type="ECO:0000256" key="1">
    <source>
        <dbReference type="ARBA" id="ARBA00000900"/>
    </source>
</evidence>
<feature type="compositionally biased region" description="Polar residues" evidence="9">
    <location>
        <begin position="296"/>
        <end position="307"/>
    </location>
</feature>
<dbReference type="GO" id="GO:0005737">
    <property type="term" value="C:cytoplasm"/>
    <property type="evidence" value="ECO:0007669"/>
    <property type="project" value="TreeGrafter"/>
</dbReference>
<dbReference type="GO" id="GO:0008270">
    <property type="term" value="F:zinc ion binding"/>
    <property type="evidence" value="ECO:0007669"/>
    <property type="project" value="UniProtKB-KW"/>
</dbReference>
<dbReference type="Proteomes" id="UP001163823">
    <property type="component" value="Chromosome 4"/>
</dbReference>
<keyword evidence="7" id="KW-0862">Zinc</keyword>
<dbReference type="EC" id="2.3.2.27" evidence="2"/>
<organism evidence="11 12">
    <name type="scientific">Quillaja saponaria</name>
    <name type="common">Soap bark tree</name>
    <dbReference type="NCBI Taxonomy" id="32244"/>
    <lineage>
        <taxon>Eukaryota</taxon>
        <taxon>Viridiplantae</taxon>
        <taxon>Streptophyta</taxon>
        <taxon>Embryophyta</taxon>
        <taxon>Tracheophyta</taxon>
        <taxon>Spermatophyta</taxon>
        <taxon>Magnoliopsida</taxon>
        <taxon>eudicotyledons</taxon>
        <taxon>Gunneridae</taxon>
        <taxon>Pentapetalae</taxon>
        <taxon>rosids</taxon>
        <taxon>fabids</taxon>
        <taxon>Fabales</taxon>
        <taxon>Quillajaceae</taxon>
        <taxon>Quillaja</taxon>
    </lineage>
</organism>
<evidence type="ECO:0000313" key="12">
    <source>
        <dbReference type="Proteomes" id="UP001163823"/>
    </source>
</evidence>
<accession>A0AAD7M571</accession>
<feature type="region of interest" description="Disordered" evidence="9">
    <location>
        <begin position="349"/>
        <end position="385"/>
    </location>
</feature>
<dbReference type="FunFam" id="3.30.40.10:FF:000022">
    <property type="entry name" value="E3 ubiquitin-protein ligase RING1-like"/>
    <property type="match status" value="1"/>
</dbReference>
<keyword evidence="4" id="KW-0479">Metal-binding</keyword>
<dbReference type="SUPFAM" id="SSF57850">
    <property type="entry name" value="RING/U-box"/>
    <property type="match status" value="1"/>
</dbReference>
<feature type="compositionally biased region" description="Low complexity" evidence="9">
    <location>
        <begin position="354"/>
        <end position="374"/>
    </location>
</feature>
<sequence>MSSAGGNPGVEGGGSLGGGGGTAPRQYFCYQCNRTVFITPSTNSDPACPNCNEGFLEEVENPIPSVNPNPSNPFFSFTSEFGSGGPGGGNDGFPLVFSTTSSEGGSGGGPVFDNLSAMLGAGPNRSNPFQDAGAFNPFVFLQNYLQTLRDGGANVQFVIDSGSGDPTGAARLQSNLNLGDYFFGPGLDQLIQQLTENDPNRYGAPPASKSAVEGLPVIRISEELLASDSSQCAVCKDTFELGEEAKQIPCKHIYHSDCILPWLELHNSCPVCRYELPTDDPDYEQRARGNSAPGDRSQSAGTVESANSSQGGDGGNSGDLGGDRSGAAPRTLERRFSIQLPWPFRAFASAAETSNSGRGNNNGQPNPQIRGNQNFESETRPEDLD</sequence>
<dbReference type="Pfam" id="PF13639">
    <property type="entry name" value="zf-RING_2"/>
    <property type="match status" value="1"/>
</dbReference>
<feature type="region of interest" description="Disordered" evidence="9">
    <location>
        <begin position="283"/>
        <end position="327"/>
    </location>
</feature>
<gene>
    <name evidence="11" type="ORF">O6P43_008403</name>
</gene>
<dbReference type="PROSITE" id="PS50089">
    <property type="entry name" value="ZF_RING_2"/>
    <property type="match status" value="1"/>
</dbReference>
<reference evidence="11" key="1">
    <citation type="journal article" date="2023" name="Science">
        <title>Elucidation of the pathway for biosynthesis of saponin adjuvants from the soapbark tree.</title>
        <authorList>
            <person name="Reed J."/>
            <person name="Orme A."/>
            <person name="El-Demerdash A."/>
            <person name="Owen C."/>
            <person name="Martin L.B.B."/>
            <person name="Misra R.C."/>
            <person name="Kikuchi S."/>
            <person name="Rejzek M."/>
            <person name="Martin A.C."/>
            <person name="Harkess A."/>
            <person name="Leebens-Mack J."/>
            <person name="Louveau T."/>
            <person name="Stephenson M.J."/>
            <person name="Osbourn A."/>
        </authorList>
    </citation>
    <scope>NUCLEOTIDE SEQUENCE</scope>
    <source>
        <strain evidence="11">S10</strain>
    </source>
</reference>
<dbReference type="GO" id="GO:0061630">
    <property type="term" value="F:ubiquitin protein ligase activity"/>
    <property type="evidence" value="ECO:0007669"/>
    <property type="project" value="UniProtKB-EC"/>
</dbReference>
<dbReference type="InterPro" id="IPR001841">
    <property type="entry name" value="Znf_RING"/>
</dbReference>
<evidence type="ECO:0000256" key="3">
    <source>
        <dbReference type="ARBA" id="ARBA00022679"/>
    </source>
</evidence>
<dbReference type="CDD" id="cd16667">
    <property type="entry name" value="RING-H2_RNF126-like"/>
    <property type="match status" value="1"/>
</dbReference>
<dbReference type="GO" id="GO:0016567">
    <property type="term" value="P:protein ubiquitination"/>
    <property type="evidence" value="ECO:0007669"/>
    <property type="project" value="TreeGrafter"/>
</dbReference>